<organism evidence="2 3">
    <name type="scientific">Candidatus Coatesbacteria bacterium 4484_99</name>
    <dbReference type="NCBI Taxonomy" id="1970774"/>
    <lineage>
        <taxon>Bacteria</taxon>
        <taxon>Candidatus Coatesiibacteriota</taxon>
    </lineage>
</organism>
<protein>
    <submittedName>
        <fullName evidence="2">Uncharacterized protein</fullName>
    </submittedName>
</protein>
<evidence type="ECO:0000313" key="2">
    <source>
        <dbReference type="EMBL" id="OQX90925.1"/>
    </source>
</evidence>
<dbReference type="Proteomes" id="UP000192611">
    <property type="component" value="Unassembled WGS sequence"/>
</dbReference>
<reference evidence="3" key="1">
    <citation type="submission" date="2017-03" db="EMBL/GenBank/DDBJ databases">
        <title>Novel pathways for hydrocarbon cycling and metabolic interdependencies in hydrothermal sediment communities.</title>
        <authorList>
            <person name="Dombrowski N."/>
            <person name="Seitz K."/>
            <person name="Teske A."/>
            <person name="Baker B."/>
        </authorList>
    </citation>
    <scope>NUCLEOTIDE SEQUENCE [LARGE SCALE GENOMIC DNA]</scope>
</reference>
<gene>
    <name evidence="2" type="ORF">B6D57_01575</name>
</gene>
<keyword evidence="1" id="KW-1133">Transmembrane helix</keyword>
<feature type="transmembrane region" description="Helical" evidence="1">
    <location>
        <begin position="78"/>
        <end position="99"/>
    </location>
</feature>
<dbReference type="EMBL" id="NATQ01000020">
    <property type="protein sequence ID" value="OQX90925.1"/>
    <property type="molecule type" value="Genomic_DNA"/>
</dbReference>
<feature type="transmembrane region" description="Helical" evidence="1">
    <location>
        <begin position="105"/>
        <end position="125"/>
    </location>
</feature>
<sequence>MRAGSDIYKPYISCEKGGYKMFKRVFWATLLGVLFGIFCAWGSKNSGYDMTREMWAGIIMNRALIGFAIGISRWRIQYMLHGVIVGFIITLGLSIYPLFAKPISINGFLMLSIAGIVYGFLIELLTTKVFRAPMR</sequence>
<feature type="transmembrane region" description="Helical" evidence="1">
    <location>
        <begin position="55"/>
        <end position="71"/>
    </location>
</feature>
<keyword evidence="1" id="KW-0812">Transmembrane</keyword>
<comment type="caution">
    <text evidence="2">The sequence shown here is derived from an EMBL/GenBank/DDBJ whole genome shotgun (WGS) entry which is preliminary data.</text>
</comment>
<evidence type="ECO:0000313" key="3">
    <source>
        <dbReference type="Proteomes" id="UP000192611"/>
    </source>
</evidence>
<proteinExistence type="predicted"/>
<accession>A0A1W9S2N0</accession>
<evidence type="ECO:0000256" key="1">
    <source>
        <dbReference type="SAM" id="Phobius"/>
    </source>
</evidence>
<dbReference type="AlphaFoldDB" id="A0A1W9S2N0"/>
<keyword evidence="1" id="KW-0472">Membrane</keyword>
<feature type="transmembrane region" description="Helical" evidence="1">
    <location>
        <begin position="25"/>
        <end position="43"/>
    </location>
</feature>
<name>A0A1W9S2N0_9BACT</name>